<evidence type="ECO:0000256" key="1">
    <source>
        <dbReference type="ARBA" id="ARBA00009369"/>
    </source>
</evidence>
<dbReference type="Gene3D" id="2.40.10.340">
    <property type="entry name" value="Rod shape-determining protein MreC, domain 1"/>
    <property type="match status" value="1"/>
</dbReference>
<dbReference type="PIRSF" id="PIRSF038471">
    <property type="entry name" value="MreC"/>
    <property type="match status" value="1"/>
</dbReference>
<dbReference type="Gene3D" id="2.40.10.350">
    <property type="entry name" value="Rod shape-determining protein MreC, domain 2"/>
    <property type="match status" value="1"/>
</dbReference>
<accession>A0A6G7WFQ9</accession>
<dbReference type="EMBL" id="CP049889">
    <property type="protein sequence ID" value="QIK51037.1"/>
    <property type="molecule type" value="Genomic_DNA"/>
</dbReference>
<dbReference type="GO" id="GO:0008360">
    <property type="term" value="P:regulation of cell shape"/>
    <property type="evidence" value="ECO:0007669"/>
    <property type="project" value="UniProtKB-KW"/>
</dbReference>
<keyword evidence="9" id="KW-1185">Reference proteome</keyword>
<dbReference type="Proteomes" id="UP000501830">
    <property type="component" value="Chromosome"/>
</dbReference>
<comment type="function">
    <text evidence="5">Involved in formation and maintenance of cell shape.</text>
</comment>
<comment type="similarity">
    <text evidence="1 5">Belongs to the MreC family.</text>
</comment>
<dbReference type="Pfam" id="PF04085">
    <property type="entry name" value="MreC"/>
    <property type="match status" value="1"/>
</dbReference>
<dbReference type="RefSeq" id="WP_166062081.1">
    <property type="nucleotide sequence ID" value="NZ_CP049889.1"/>
</dbReference>
<gene>
    <name evidence="8" type="primary">mreC</name>
    <name evidence="8" type="ORF">G7058_02595</name>
</gene>
<evidence type="ECO:0000313" key="9">
    <source>
        <dbReference type="Proteomes" id="UP000501830"/>
    </source>
</evidence>
<protein>
    <recommendedName>
        <fullName evidence="2 5">Cell shape-determining protein MreC</fullName>
    </recommendedName>
    <alternativeName>
        <fullName evidence="4 5">Cell shape protein MreC</fullName>
    </alternativeName>
</protein>
<dbReference type="PANTHER" id="PTHR34138">
    <property type="entry name" value="CELL SHAPE-DETERMINING PROTEIN MREC"/>
    <property type="match status" value="1"/>
</dbReference>
<feature type="coiled-coil region" evidence="6">
    <location>
        <begin position="70"/>
        <end position="107"/>
    </location>
</feature>
<dbReference type="NCBIfam" id="TIGR00219">
    <property type="entry name" value="mreC"/>
    <property type="match status" value="1"/>
</dbReference>
<evidence type="ECO:0000256" key="3">
    <source>
        <dbReference type="ARBA" id="ARBA00022960"/>
    </source>
</evidence>
<dbReference type="InterPro" id="IPR042177">
    <property type="entry name" value="Cell/Rod_1"/>
</dbReference>
<dbReference type="GO" id="GO:0005886">
    <property type="term" value="C:plasma membrane"/>
    <property type="evidence" value="ECO:0007669"/>
    <property type="project" value="TreeGrafter"/>
</dbReference>
<evidence type="ECO:0000256" key="2">
    <source>
        <dbReference type="ARBA" id="ARBA00013855"/>
    </source>
</evidence>
<feature type="domain" description="Rod shape-determining protein MreC beta-barrel core" evidence="7">
    <location>
        <begin position="124"/>
        <end position="277"/>
    </location>
</feature>
<sequence length="284" mass="30836">MNQFFNNKRMIVLLISVIIFISTIAFSMTRNREDASIPQLFMNDITGLAATVIAKPAEAVNGFVDSVDNLLHTYEENQQLKQKIDALDNMQARIYTLDQENMSLKQELELQNSLSEFSTISSSVISRNPDTWVDQIIVDKGSEDGVAVDMSVMSGNGLIGRVAEVSPTTSKILLLSTANQSVNRVSAEVQMPDGPIHGIVDDYESNTGLLVMSEIDPSAKIEVGKQVVTSGLGGVSPASLLIGVVKEVRMDAFGLFQEVTIEPAGNIGEIRYVTIIKRGSEVAP</sequence>
<keyword evidence="3 5" id="KW-0133">Cell shape</keyword>
<name>A0A6G7WFQ9_9LACT</name>
<dbReference type="PANTHER" id="PTHR34138:SF1">
    <property type="entry name" value="CELL SHAPE-DETERMINING PROTEIN MREC"/>
    <property type="match status" value="1"/>
</dbReference>
<evidence type="ECO:0000259" key="7">
    <source>
        <dbReference type="Pfam" id="PF04085"/>
    </source>
</evidence>
<dbReference type="InterPro" id="IPR055342">
    <property type="entry name" value="MreC_beta-barrel_core"/>
</dbReference>
<organism evidence="8 9">
    <name type="scientific">Jeotgalibaca porci</name>
    <dbReference type="NCBI Taxonomy" id="1868793"/>
    <lineage>
        <taxon>Bacteria</taxon>
        <taxon>Bacillati</taxon>
        <taxon>Bacillota</taxon>
        <taxon>Bacilli</taxon>
        <taxon>Lactobacillales</taxon>
        <taxon>Carnobacteriaceae</taxon>
        <taxon>Jeotgalibaca</taxon>
    </lineage>
</organism>
<dbReference type="GeneID" id="94552151"/>
<evidence type="ECO:0000256" key="6">
    <source>
        <dbReference type="SAM" id="Coils"/>
    </source>
</evidence>
<evidence type="ECO:0000313" key="8">
    <source>
        <dbReference type="EMBL" id="QIK51037.1"/>
    </source>
</evidence>
<dbReference type="KEGG" id="jpo:G7058_02595"/>
<evidence type="ECO:0000256" key="5">
    <source>
        <dbReference type="PIRNR" id="PIRNR038471"/>
    </source>
</evidence>
<dbReference type="InterPro" id="IPR007221">
    <property type="entry name" value="MreC"/>
</dbReference>
<keyword evidence="6" id="KW-0175">Coiled coil</keyword>
<proteinExistence type="inferred from homology"/>
<evidence type="ECO:0000256" key="4">
    <source>
        <dbReference type="ARBA" id="ARBA00032089"/>
    </source>
</evidence>
<dbReference type="InterPro" id="IPR042175">
    <property type="entry name" value="Cell/Rod_MreC_2"/>
</dbReference>
<reference evidence="8 9" key="1">
    <citation type="journal article" date="2017" name="Int. J. Syst. Evol. Microbiol.">
        <title>Jeotgalibaca porci sp. nov. and Jeotgalibaca arthritidis sp. nov., isolated from pigs, and emended description of the genus Jeotgalibaca.</title>
        <authorList>
            <person name="Zamora L."/>
            <person name="Perez-Sancho M."/>
            <person name="Dominguez L."/>
            <person name="Fernandez-Garayzabal J.F."/>
            <person name="Vela A.I."/>
        </authorList>
    </citation>
    <scope>NUCLEOTIDE SEQUENCE [LARGE SCALE GENOMIC DNA]</scope>
    <source>
        <strain evidence="8 9">CCUG 69148</strain>
    </source>
</reference>
<dbReference type="AlphaFoldDB" id="A0A6G7WFQ9"/>